<evidence type="ECO:0000256" key="2">
    <source>
        <dbReference type="SAM" id="Phobius"/>
    </source>
</evidence>
<feature type="region of interest" description="Disordered" evidence="1">
    <location>
        <begin position="213"/>
        <end position="236"/>
    </location>
</feature>
<keyword evidence="2" id="KW-0472">Membrane</keyword>
<gene>
    <name evidence="3" type="ORF">SCP_0404010</name>
</gene>
<comment type="caution">
    <text evidence="3">The sequence shown here is derived from an EMBL/GenBank/DDBJ whole genome shotgun (WGS) entry which is preliminary data.</text>
</comment>
<feature type="compositionally biased region" description="Pro residues" evidence="1">
    <location>
        <begin position="259"/>
        <end position="268"/>
    </location>
</feature>
<feature type="region of interest" description="Disordered" evidence="1">
    <location>
        <begin position="253"/>
        <end position="344"/>
    </location>
</feature>
<evidence type="ECO:0000313" key="3">
    <source>
        <dbReference type="EMBL" id="GBE82025.1"/>
    </source>
</evidence>
<name>A0A401GIU3_9APHY</name>
<protein>
    <recommendedName>
        <fullName evidence="5">MARVEL domain-containing protein</fullName>
    </recommendedName>
</protein>
<dbReference type="InParanoid" id="A0A401GIU3"/>
<dbReference type="Proteomes" id="UP000287166">
    <property type="component" value="Unassembled WGS sequence"/>
</dbReference>
<dbReference type="GeneID" id="38778942"/>
<feature type="compositionally biased region" description="Low complexity" evidence="1">
    <location>
        <begin position="282"/>
        <end position="300"/>
    </location>
</feature>
<keyword evidence="2" id="KW-1133">Transmembrane helix</keyword>
<feature type="transmembrane region" description="Helical" evidence="2">
    <location>
        <begin position="12"/>
        <end position="35"/>
    </location>
</feature>
<accession>A0A401GIU3</accession>
<dbReference type="STRING" id="139825.A0A401GIU3"/>
<dbReference type="OrthoDB" id="3269357at2759"/>
<feature type="transmembrane region" description="Helical" evidence="2">
    <location>
        <begin position="78"/>
        <end position="101"/>
    </location>
</feature>
<evidence type="ECO:0000313" key="4">
    <source>
        <dbReference type="Proteomes" id="UP000287166"/>
    </source>
</evidence>
<dbReference type="RefSeq" id="XP_027612938.1">
    <property type="nucleotide sequence ID" value="XM_027757137.1"/>
</dbReference>
<feature type="compositionally biased region" description="Basic residues" evidence="1">
    <location>
        <begin position="307"/>
        <end position="320"/>
    </location>
</feature>
<feature type="transmembrane region" description="Helical" evidence="2">
    <location>
        <begin position="47"/>
        <end position="66"/>
    </location>
</feature>
<dbReference type="EMBL" id="BFAD01000004">
    <property type="protein sequence ID" value="GBE82025.1"/>
    <property type="molecule type" value="Genomic_DNA"/>
</dbReference>
<reference evidence="3 4" key="1">
    <citation type="journal article" date="2018" name="Sci. Rep.">
        <title>Genome sequence of the cauliflower mushroom Sparassis crispa (Hanabiratake) and its association with beneficial usage.</title>
        <authorList>
            <person name="Kiyama R."/>
            <person name="Furutani Y."/>
            <person name="Kawaguchi K."/>
            <person name="Nakanishi T."/>
        </authorList>
    </citation>
    <scope>NUCLEOTIDE SEQUENCE [LARGE SCALE GENOMIC DNA]</scope>
</reference>
<sequence>MASLLISYRYFTFVLYIVCAVIILGVSAWSLNLAQAALQTAVVQVDIYLICVNAPGVLIIFPILFLDIFRRNALTSRIWFECIWVAISSLLLLAGAVAVSATTSTVVCHSLPLTPSLDLCTSLRVLVAFTWIGAVNFLAYFCVFANAVVRHHQDDPDIWQASIPDYPWFIVRASLGSAPVSPSKAEGKVDRKSFKLRPDPILQTEFSKRMVTRPQYDVEKQLPRSAPSPIGPSPMRLQQQLPRTAAMLSFVPLSARGKPPAPPPPTSPSVPAIQVVAPSPSQVPTASAATVAAAPQPSTPLSASRNRLLRKGKRSLHLHRPPPLDLTLATSYQPTFQQPQQSAG</sequence>
<dbReference type="AlphaFoldDB" id="A0A401GIU3"/>
<evidence type="ECO:0008006" key="5">
    <source>
        <dbReference type="Google" id="ProtNLM"/>
    </source>
</evidence>
<keyword evidence="4" id="KW-1185">Reference proteome</keyword>
<proteinExistence type="predicted"/>
<feature type="compositionally biased region" description="Polar residues" evidence="1">
    <location>
        <begin position="328"/>
        <end position="344"/>
    </location>
</feature>
<feature type="transmembrane region" description="Helical" evidence="2">
    <location>
        <begin position="121"/>
        <end position="143"/>
    </location>
</feature>
<keyword evidence="2" id="KW-0812">Transmembrane</keyword>
<evidence type="ECO:0000256" key="1">
    <source>
        <dbReference type="SAM" id="MobiDB-lite"/>
    </source>
</evidence>
<organism evidence="3 4">
    <name type="scientific">Sparassis crispa</name>
    <dbReference type="NCBI Taxonomy" id="139825"/>
    <lineage>
        <taxon>Eukaryota</taxon>
        <taxon>Fungi</taxon>
        <taxon>Dikarya</taxon>
        <taxon>Basidiomycota</taxon>
        <taxon>Agaricomycotina</taxon>
        <taxon>Agaricomycetes</taxon>
        <taxon>Polyporales</taxon>
        <taxon>Sparassidaceae</taxon>
        <taxon>Sparassis</taxon>
    </lineage>
</organism>